<evidence type="ECO:0000313" key="2">
    <source>
        <dbReference type="Proteomes" id="UP001596298"/>
    </source>
</evidence>
<gene>
    <name evidence="1" type="ORF">ACFQDH_06175</name>
</gene>
<organism evidence="1 2">
    <name type="scientific">Flexivirga alba</name>
    <dbReference type="NCBI Taxonomy" id="702742"/>
    <lineage>
        <taxon>Bacteria</taxon>
        <taxon>Bacillati</taxon>
        <taxon>Actinomycetota</taxon>
        <taxon>Actinomycetes</taxon>
        <taxon>Micrococcales</taxon>
        <taxon>Dermacoccaceae</taxon>
        <taxon>Flexivirga</taxon>
    </lineage>
</organism>
<comment type="caution">
    <text evidence="1">The sequence shown here is derived from an EMBL/GenBank/DDBJ whole genome shotgun (WGS) entry which is preliminary data.</text>
</comment>
<protein>
    <recommendedName>
        <fullName evidence="3">N-formylglutamate amidohydrolase</fullName>
    </recommendedName>
</protein>
<keyword evidence="2" id="KW-1185">Reference proteome</keyword>
<reference evidence="2" key="1">
    <citation type="journal article" date="2019" name="Int. J. Syst. Evol. Microbiol.">
        <title>The Global Catalogue of Microorganisms (GCM) 10K type strain sequencing project: providing services to taxonomists for standard genome sequencing and annotation.</title>
        <authorList>
            <consortium name="The Broad Institute Genomics Platform"/>
            <consortium name="The Broad Institute Genome Sequencing Center for Infectious Disease"/>
            <person name="Wu L."/>
            <person name="Ma J."/>
        </authorList>
    </citation>
    <scope>NUCLEOTIDE SEQUENCE [LARGE SCALE GENOMIC DNA]</scope>
    <source>
        <strain evidence="2">CCUG 58127</strain>
    </source>
</reference>
<dbReference type="RefSeq" id="WP_382399479.1">
    <property type="nucleotide sequence ID" value="NZ_JBHSWH010000001.1"/>
</dbReference>
<evidence type="ECO:0000313" key="1">
    <source>
        <dbReference type="EMBL" id="MFC6704863.1"/>
    </source>
</evidence>
<accession>A0ABW2ADC6</accession>
<dbReference type="EMBL" id="JBHSWH010000001">
    <property type="protein sequence ID" value="MFC6704863.1"/>
    <property type="molecule type" value="Genomic_DNA"/>
</dbReference>
<proteinExistence type="predicted"/>
<evidence type="ECO:0008006" key="3">
    <source>
        <dbReference type="Google" id="ProtNLM"/>
    </source>
</evidence>
<name>A0ABW2ADC6_9MICO</name>
<sequence length="255" mass="28039">MDAASAHAKLHNGGHHLARVEDLIETTLGAPDNQATLASRFDAARGRHSVFVAAAPDLSEFSQAVELGVGDVVNNLRGALDHVARQLALRYRRAPPRPRDVQFPICRRGDTCRSPAFLDPADWTLLHEWQPCKGANGRPDNFSGNYVHQRELLAELKNADKHQDLTEIVLTSHQMSITPPISFGFGDLERPDFIDRCGLGTEVLRVRAPTWPREGQASVGSARPTELLGSHRAAVPTLRRLEQYVADVLGVIDTL</sequence>
<dbReference type="Proteomes" id="UP001596298">
    <property type="component" value="Unassembled WGS sequence"/>
</dbReference>